<dbReference type="Proteomes" id="UP000287243">
    <property type="component" value="Chromosome"/>
</dbReference>
<name>A0A410P475_VELA1</name>
<evidence type="ECO:0000313" key="1">
    <source>
        <dbReference type="EMBL" id="QAT16989.1"/>
    </source>
</evidence>
<dbReference type="OrthoDB" id="307993at2"/>
<dbReference type="RefSeq" id="WP_128699631.1">
    <property type="nucleotide sequence ID" value="NZ_CP019384.1"/>
</dbReference>
<keyword evidence="2" id="KW-1185">Reference proteome</keyword>
<dbReference type="EMBL" id="CP019384">
    <property type="protein sequence ID" value="QAT16989.1"/>
    <property type="molecule type" value="Genomic_DNA"/>
</dbReference>
<dbReference type="AlphaFoldDB" id="A0A410P475"/>
<protein>
    <submittedName>
        <fullName evidence="1">Uncharacterized protein</fullName>
    </submittedName>
</protein>
<dbReference type="KEGG" id="vai:BU251_04200"/>
<evidence type="ECO:0000313" key="2">
    <source>
        <dbReference type="Proteomes" id="UP000287243"/>
    </source>
</evidence>
<proteinExistence type="predicted"/>
<gene>
    <name evidence="1" type="ORF">BU251_04200</name>
</gene>
<sequence>MNLHHKELAQGRWGRLPFLEQMAHIGSEVERALSWKKKQNPAYSQMAFERSLELIDLTLDNVSGKARLKELARLREAIVDFFAGSNQFRSTENAWRRYFSPFTFAARRHL</sequence>
<organism evidence="1 2">
    <name type="scientific">Velamenicoccus archaeovorus</name>
    <dbReference type="NCBI Taxonomy" id="1930593"/>
    <lineage>
        <taxon>Bacteria</taxon>
        <taxon>Pseudomonadati</taxon>
        <taxon>Candidatus Omnitrophota</taxon>
        <taxon>Candidatus Velamenicoccus</taxon>
    </lineage>
</organism>
<accession>A0A410P475</accession>
<reference evidence="1 2" key="1">
    <citation type="submission" date="2017-01" db="EMBL/GenBank/DDBJ databases">
        <title>First insights into the biology of 'candidatus Vampirococcus archaeovorus'.</title>
        <authorList>
            <person name="Kizina J."/>
            <person name="Jordan S."/>
            <person name="Stueber K."/>
            <person name="Reinhardt R."/>
            <person name="Harder J."/>
        </authorList>
    </citation>
    <scope>NUCLEOTIDE SEQUENCE [LARGE SCALE GENOMIC DNA]</scope>
    <source>
        <strain evidence="1 2">LiM</strain>
    </source>
</reference>